<evidence type="ECO:0000313" key="3">
    <source>
        <dbReference type="EMBL" id="KAK9835319.1"/>
    </source>
</evidence>
<organism evidence="3 4">
    <name type="scientific">Elliptochloris bilobata</name>
    <dbReference type="NCBI Taxonomy" id="381761"/>
    <lineage>
        <taxon>Eukaryota</taxon>
        <taxon>Viridiplantae</taxon>
        <taxon>Chlorophyta</taxon>
        <taxon>core chlorophytes</taxon>
        <taxon>Trebouxiophyceae</taxon>
        <taxon>Trebouxiophyceae incertae sedis</taxon>
        <taxon>Elliptochloris clade</taxon>
        <taxon>Elliptochloris</taxon>
    </lineage>
</organism>
<feature type="transmembrane region" description="Helical" evidence="2">
    <location>
        <begin position="101"/>
        <end position="119"/>
    </location>
</feature>
<keyword evidence="4" id="KW-1185">Reference proteome</keyword>
<keyword evidence="2" id="KW-0812">Transmembrane</keyword>
<feature type="region of interest" description="Disordered" evidence="1">
    <location>
        <begin position="1"/>
        <end position="38"/>
    </location>
</feature>
<feature type="transmembrane region" description="Helical" evidence="2">
    <location>
        <begin position="70"/>
        <end position="95"/>
    </location>
</feature>
<dbReference type="EMBL" id="JALJOU010000028">
    <property type="protein sequence ID" value="KAK9835319.1"/>
    <property type="molecule type" value="Genomic_DNA"/>
</dbReference>
<dbReference type="PANTHER" id="PTHR36359">
    <property type="entry name" value="PROTEIN RESISTANCE TO PHYTOPHTHORA 1, CHLOROPLASTIC"/>
    <property type="match status" value="1"/>
</dbReference>
<feature type="compositionally biased region" description="Low complexity" evidence="1">
    <location>
        <begin position="20"/>
        <end position="37"/>
    </location>
</feature>
<proteinExistence type="predicted"/>
<evidence type="ECO:0000256" key="2">
    <source>
        <dbReference type="SAM" id="Phobius"/>
    </source>
</evidence>
<protein>
    <recommendedName>
        <fullName evidence="5">Resistance to phytophthora 1</fullName>
    </recommendedName>
</protein>
<dbReference type="Proteomes" id="UP001445335">
    <property type="component" value="Unassembled WGS sequence"/>
</dbReference>
<dbReference type="PANTHER" id="PTHR36359:SF1">
    <property type="entry name" value="PROTEIN RESISTANCE TO PHYTOPHTHORA 1, CHLOROPLASTIC"/>
    <property type="match status" value="1"/>
</dbReference>
<keyword evidence="2" id="KW-0472">Membrane</keyword>
<reference evidence="3 4" key="1">
    <citation type="journal article" date="2024" name="Nat. Commun.">
        <title>Phylogenomics reveals the evolutionary origins of lichenization in chlorophyte algae.</title>
        <authorList>
            <person name="Puginier C."/>
            <person name="Libourel C."/>
            <person name="Otte J."/>
            <person name="Skaloud P."/>
            <person name="Haon M."/>
            <person name="Grisel S."/>
            <person name="Petersen M."/>
            <person name="Berrin J.G."/>
            <person name="Delaux P.M."/>
            <person name="Dal Grande F."/>
            <person name="Keller J."/>
        </authorList>
    </citation>
    <scope>NUCLEOTIDE SEQUENCE [LARGE SCALE GENOMIC DNA]</scope>
    <source>
        <strain evidence="3 4">SAG 245.80</strain>
    </source>
</reference>
<sequence length="181" mass="19416">MRLRRRSAFVRAADSKVDEGAPGPAADSSAPTPSSTSVEKGVTKFARGAATTFAPRASGASRNPAYKGSWLYTVFEVQAWLSLAVGGLLSFNLLFPTDQPSIARMLGMWSIWMFTVPSLRARECDAAEKDALNLLFLAIPLLNVALPFLWRSFAFVYSADVVALAAVFAWKGVLPGGAKAE</sequence>
<evidence type="ECO:0008006" key="5">
    <source>
        <dbReference type="Google" id="ProtNLM"/>
    </source>
</evidence>
<evidence type="ECO:0000313" key="4">
    <source>
        <dbReference type="Proteomes" id="UP001445335"/>
    </source>
</evidence>
<name>A0AAW1RND6_9CHLO</name>
<dbReference type="AlphaFoldDB" id="A0AAW1RND6"/>
<accession>A0AAW1RND6</accession>
<gene>
    <name evidence="3" type="ORF">WJX81_001638</name>
</gene>
<feature type="transmembrane region" description="Helical" evidence="2">
    <location>
        <begin position="131"/>
        <end position="150"/>
    </location>
</feature>
<comment type="caution">
    <text evidence="3">The sequence shown here is derived from an EMBL/GenBank/DDBJ whole genome shotgun (WGS) entry which is preliminary data.</text>
</comment>
<dbReference type="GO" id="GO:0006952">
    <property type="term" value="P:defense response"/>
    <property type="evidence" value="ECO:0007669"/>
    <property type="project" value="InterPro"/>
</dbReference>
<evidence type="ECO:0000256" key="1">
    <source>
        <dbReference type="SAM" id="MobiDB-lite"/>
    </source>
</evidence>
<keyword evidence="2" id="KW-1133">Transmembrane helix</keyword>
<dbReference type="InterPro" id="IPR044966">
    <property type="entry name" value="RPH1"/>
</dbReference>